<accession>A0A8S3AJR3</accession>
<reference evidence="1" key="1">
    <citation type="submission" date="2021-02" db="EMBL/GenBank/DDBJ databases">
        <authorList>
            <person name="Nowell W R."/>
        </authorList>
    </citation>
    <scope>NUCLEOTIDE SEQUENCE</scope>
</reference>
<sequence length="60" mass="6836">LDQNDHAPSIQMKFNPMFEYNQDGSMAYIPESFDINLPIAFVTVYDQDSGDNGKVFMNDV</sequence>
<dbReference type="EMBL" id="CAJOBJ010134655">
    <property type="protein sequence ID" value="CAF4736977.1"/>
    <property type="molecule type" value="Genomic_DNA"/>
</dbReference>
<dbReference type="SUPFAM" id="SSF49313">
    <property type="entry name" value="Cadherin-like"/>
    <property type="match status" value="1"/>
</dbReference>
<dbReference type="GO" id="GO:0016020">
    <property type="term" value="C:membrane"/>
    <property type="evidence" value="ECO:0007669"/>
    <property type="project" value="InterPro"/>
</dbReference>
<evidence type="ECO:0000313" key="1">
    <source>
        <dbReference type="EMBL" id="CAF4736977.1"/>
    </source>
</evidence>
<gene>
    <name evidence="1" type="ORF">GIL414_LOCUS44539</name>
</gene>
<protein>
    <recommendedName>
        <fullName evidence="3">Cadherin domain-containing protein</fullName>
    </recommendedName>
</protein>
<comment type="caution">
    <text evidence="1">The sequence shown here is derived from an EMBL/GenBank/DDBJ whole genome shotgun (WGS) entry which is preliminary data.</text>
</comment>
<dbReference type="AlphaFoldDB" id="A0A8S3AJR3"/>
<dbReference type="GO" id="GO:0005509">
    <property type="term" value="F:calcium ion binding"/>
    <property type="evidence" value="ECO:0007669"/>
    <property type="project" value="InterPro"/>
</dbReference>
<proteinExistence type="predicted"/>
<feature type="non-terminal residue" evidence="1">
    <location>
        <position position="1"/>
    </location>
</feature>
<name>A0A8S3AJR3_9BILA</name>
<evidence type="ECO:0000313" key="2">
    <source>
        <dbReference type="Proteomes" id="UP000681720"/>
    </source>
</evidence>
<dbReference type="InterPro" id="IPR015919">
    <property type="entry name" value="Cadherin-like_sf"/>
</dbReference>
<organism evidence="1 2">
    <name type="scientific">Rotaria magnacalcarata</name>
    <dbReference type="NCBI Taxonomy" id="392030"/>
    <lineage>
        <taxon>Eukaryota</taxon>
        <taxon>Metazoa</taxon>
        <taxon>Spiralia</taxon>
        <taxon>Gnathifera</taxon>
        <taxon>Rotifera</taxon>
        <taxon>Eurotatoria</taxon>
        <taxon>Bdelloidea</taxon>
        <taxon>Philodinida</taxon>
        <taxon>Philodinidae</taxon>
        <taxon>Rotaria</taxon>
    </lineage>
</organism>
<evidence type="ECO:0008006" key="3">
    <source>
        <dbReference type="Google" id="ProtNLM"/>
    </source>
</evidence>
<dbReference type="Proteomes" id="UP000681720">
    <property type="component" value="Unassembled WGS sequence"/>
</dbReference>